<reference evidence="2 3" key="1">
    <citation type="submission" date="2018-11" db="EMBL/GenBank/DDBJ databases">
        <authorList>
            <consortium name="Pathogen Informatics"/>
        </authorList>
    </citation>
    <scope>NUCLEOTIDE SEQUENCE [LARGE SCALE GENOMIC DNA]</scope>
    <source>
        <strain>Denwood</strain>
        <strain evidence="3">Zambia</strain>
    </source>
</reference>
<gene>
    <name evidence="2" type="ORF">SMTD_LOCUS16275</name>
</gene>
<keyword evidence="1" id="KW-1133">Transmembrane helix</keyword>
<protein>
    <submittedName>
        <fullName evidence="2">Uncharacterized protein</fullName>
    </submittedName>
</protein>
<evidence type="ECO:0000313" key="2">
    <source>
        <dbReference type="EMBL" id="VDP70878.1"/>
    </source>
</evidence>
<accession>A0A3P8GGG5</accession>
<keyword evidence="1" id="KW-0812">Transmembrane</keyword>
<sequence length="93" mass="10277">MTSLKLLDNSTGSIYAHISVHNSLTLNLFDNNRRRSFSSICCARVNATFTLSDIRSSAVTVLLLPLLLLLLFTAFEFLVPLGVLLSSLKSSFR</sequence>
<keyword evidence="3" id="KW-1185">Reference proteome</keyword>
<evidence type="ECO:0000313" key="3">
    <source>
        <dbReference type="Proteomes" id="UP000269396"/>
    </source>
</evidence>
<proteinExistence type="predicted"/>
<dbReference type="AlphaFoldDB" id="A0A3P8GGG5"/>
<keyword evidence="1" id="KW-0472">Membrane</keyword>
<organism evidence="2 3">
    <name type="scientific">Schistosoma mattheei</name>
    <dbReference type="NCBI Taxonomy" id="31246"/>
    <lineage>
        <taxon>Eukaryota</taxon>
        <taxon>Metazoa</taxon>
        <taxon>Spiralia</taxon>
        <taxon>Lophotrochozoa</taxon>
        <taxon>Platyhelminthes</taxon>
        <taxon>Trematoda</taxon>
        <taxon>Digenea</taxon>
        <taxon>Strigeidida</taxon>
        <taxon>Schistosomatoidea</taxon>
        <taxon>Schistosomatidae</taxon>
        <taxon>Schistosoma</taxon>
    </lineage>
</organism>
<name>A0A3P8GGG5_9TREM</name>
<evidence type="ECO:0000256" key="1">
    <source>
        <dbReference type="SAM" id="Phobius"/>
    </source>
</evidence>
<dbReference type="Proteomes" id="UP000269396">
    <property type="component" value="Unassembled WGS sequence"/>
</dbReference>
<dbReference type="EMBL" id="UZAL01036958">
    <property type="protein sequence ID" value="VDP70878.1"/>
    <property type="molecule type" value="Genomic_DNA"/>
</dbReference>
<feature type="transmembrane region" description="Helical" evidence="1">
    <location>
        <begin position="62"/>
        <end position="85"/>
    </location>
</feature>